<dbReference type="EMBL" id="NNRN01000062">
    <property type="protein sequence ID" value="OYR24400.1"/>
    <property type="molecule type" value="Genomic_DNA"/>
</dbReference>
<gene>
    <name evidence="1" type="ORF">CES86_4686</name>
</gene>
<proteinExistence type="predicted"/>
<sequence>MRLAANAVFSMNYYTYKERRLFVLESRRCFIKDIGRQ</sequence>
<dbReference type="AlphaFoldDB" id="A0A256GBT1"/>
<name>A0A256GBT1_9HYPH</name>
<evidence type="ECO:0000313" key="2">
    <source>
        <dbReference type="Proteomes" id="UP000216363"/>
    </source>
</evidence>
<reference evidence="1 2" key="1">
    <citation type="submission" date="2017-07" db="EMBL/GenBank/DDBJ databases">
        <title>Draft genome of Ochrobactrum lupini type strain LUP21.</title>
        <authorList>
            <person name="Krzyzanowska D.M."/>
            <person name="Jafra S."/>
        </authorList>
    </citation>
    <scope>NUCLEOTIDE SEQUENCE [LARGE SCALE GENOMIC DNA]</scope>
    <source>
        <strain evidence="1 2">LUP21</strain>
    </source>
</reference>
<protein>
    <submittedName>
        <fullName evidence="1">Uncharacterized protein</fullName>
    </submittedName>
</protein>
<comment type="caution">
    <text evidence="1">The sequence shown here is derived from an EMBL/GenBank/DDBJ whole genome shotgun (WGS) entry which is preliminary data.</text>
</comment>
<dbReference type="Proteomes" id="UP000216363">
    <property type="component" value="Unassembled WGS sequence"/>
</dbReference>
<accession>A0A256GBT1</accession>
<organism evidence="1 2">
    <name type="scientific">Brucella lupini</name>
    <dbReference type="NCBI Taxonomy" id="255457"/>
    <lineage>
        <taxon>Bacteria</taxon>
        <taxon>Pseudomonadati</taxon>
        <taxon>Pseudomonadota</taxon>
        <taxon>Alphaproteobacteria</taxon>
        <taxon>Hyphomicrobiales</taxon>
        <taxon>Brucellaceae</taxon>
        <taxon>Brucella/Ochrobactrum group</taxon>
        <taxon>Brucella</taxon>
    </lineage>
</organism>
<evidence type="ECO:0000313" key="1">
    <source>
        <dbReference type="EMBL" id="OYR24400.1"/>
    </source>
</evidence>